<dbReference type="InterPro" id="IPR011009">
    <property type="entry name" value="Kinase-like_dom_sf"/>
</dbReference>
<keyword evidence="2 5" id="KW-0547">Nucleotide-binding</keyword>
<comment type="caution">
    <text evidence="8">The sequence shown here is derived from an EMBL/GenBank/DDBJ whole genome shotgun (WGS) entry which is preliminary data.</text>
</comment>
<dbReference type="PANTHER" id="PTHR48011:SF76">
    <property type="entry name" value="MITOGEN-ACTIVATED PROTEIN KINASE KINASE KINASE 15"/>
    <property type="match status" value="1"/>
</dbReference>
<dbReference type="AlphaFoldDB" id="A0AAU9N9X8"/>
<evidence type="ECO:0000259" key="7">
    <source>
        <dbReference type="PROSITE" id="PS50011"/>
    </source>
</evidence>
<keyword evidence="6" id="KW-0723">Serine/threonine-protein kinase</keyword>
<dbReference type="EMBL" id="CAKMRJ010004000">
    <property type="protein sequence ID" value="CAH1434851.1"/>
    <property type="molecule type" value="Genomic_DNA"/>
</dbReference>
<keyword evidence="3" id="KW-0418">Kinase</keyword>
<gene>
    <name evidence="8" type="ORF">LVIROSA_LOCUS21334</name>
</gene>
<protein>
    <recommendedName>
        <fullName evidence="7">Protein kinase domain-containing protein</fullName>
    </recommendedName>
</protein>
<evidence type="ECO:0000313" key="8">
    <source>
        <dbReference type="EMBL" id="CAH1434851.1"/>
    </source>
</evidence>
<evidence type="ECO:0000256" key="2">
    <source>
        <dbReference type="ARBA" id="ARBA00022741"/>
    </source>
</evidence>
<comment type="similarity">
    <text evidence="6">Belongs to the protein kinase superfamily.</text>
</comment>
<name>A0AAU9N9X8_9ASTR</name>
<dbReference type="PROSITE" id="PS00108">
    <property type="entry name" value="PROTEIN_KINASE_ST"/>
    <property type="match status" value="1"/>
</dbReference>
<evidence type="ECO:0000256" key="3">
    <source>
        <dbReference type="ARBA" id="ARBA00022777"/>
    </source>
</evidence>
<reference evidence="8 9" key="1">
    <citation type="submission" date="2022-01" db="EMBL/GenBank/DDBJ databases">
        <authorList>
            <person name="Xiong W."/>
            <person name="Schranz E."/>
        </authorList>
    </citation>
    <scope>NUCLEOTIDE SEQUENCE [LARGE SCALE GENOMIC DNA]</scope>
</reference>
<dbReference type="InterPro" id="IPR008271">
    <property type="entry name" value="Ser/Thr_kinase_AS"/>
</dbReference>
<keyword evidence="4 5" id="KW-0067">ATP-binding</keyword>
<evidence type="ECO:0000256" key="4">
    <source>
        <dbReference type="ARBA" id="ARBA00022840"/>
    </source>
</evidence>
<proteinExistence type="inferred from homology"/>
<keyword evidence="1" id="KW-0808">Transferase</keyword>
<dbReference type="PROSITE" id="PS00107">
    <property type="entry name" value="PROTEIN_KINASE_ATP"/>
    <property type="match status" value="1"/>
</dbReference>
<dbReference type="SMART" id="SM00220">
    <property type="entry name" value="S_TKc"/>
    <property type="match status" value="1"/>
</dbReference>
<dbReference type="GO" id="GO:0004674">
    <property type="term" value="F:protein serine/threonine kinase activity"/>
    <property type="evidence" value="ECO:0007669"/>
    <property type="project" value="UniProtKB-KW"/>
</dbReference>
<organism evidence="8 9">
    <name type="scientific">Lactuca virosa</name>
    <dbReference type="NCBI Taxonomy" id="75947"/>
    <lineage>
        <taxon>Eukaryota</taxon>
        <taxon>Viridiplantae</taxon>
        <taxon>Streptophyta</taxon>
        <taxon>Embryophyta</taxon>
        <taxon>Tracheophyta</taxon>
        <taxon>Spermatophyta</taxon>
        <taxon>Magnoliopsida</taxon>
        <taxon>eudicotyledons</taxon>
        <taxon>Gunneridae</taxon>
        <taxon>Pentapetalae</taxon>
        <taxon>asterids</taxon>
        <taxon>campanulids</taxon>
        <taxon>Asterales</taxon>
        <taxon>Asteraceae</taxon>
        <taxon>Cichorioideae</taxon>
        <taxon>Cichorieae</taxon>
        <taxon>Lactucinae</taxon>
        <taxon>Lactuca</taxon>
    </lineage>
</organism>
<sequence length="464" mass="51829">MEWKRGPVIGRGSYATVSVATTTTGDLIAVKSTELSTSESLQKEQHFLSQLSSKYIIKYMGFDVDYDDNKPMYNLFMEYAVDGTISDVITKQGGSLDESVIRSYTHQILLGLDHLHCNNLVHCDIKCRNLLVCKDGVKIGDLGCAKLAENGEATTSQLSGTPVFMAPEVARGEEQGFPADVWALGCSVIEMATGSNPWPEMNDPVSALYRIGFSGDIPEFPKWLPDEGKDFLAKCLKTDVKERWTIKELLQHPFVSNMNSGPETRRSPTSTLDQSFWESLSVSEPSQEPAQMVDFSGESPVERIRQLAEATPSCLPNWEDEEDWITVRRNRIDEMDADDGDLGYTELFSFSNLNVEVDEELESSVSEEDFGIFEYRESEVVNDFDFFFLASFELSHLKIKIEDSNKSTALFIAALQDSENALDFLCVHLDLEFSGGSGKPAIHLTTGKTPFKKVSRNHRSPKPI</sequence>
<dbReference type="CDD" id="cd06606">
    <property type="entry name" value="STKc_MAPKKK"/>
    <property type="match status" value="1"/>
</dbReference>
<dbReference type="Gene3D" id="1.10.510.10">
    <property type="entry name" value="Transferase(Phosphotransferase) domain 1"/>
    <property type="match status" value="1"/>
</dbReference>
<dbReference type="PANTHER" id="PTHR48011">
    <property type="entry name" value="CCR4-NOT TRANSCRIPTIONAL COMPLEX SUBUNIT CAF120-RELATED"/>
    <property type="match status" value="1"/>
</dbReference>
<accession>A0AAU9N9X8</accession>
<evidence type="ECO:0000313" key="9">
    <source>
        <dbReference type="Proteomes" id="UP001157418"/>
    </source>
</evidence>
<dbReference type="InterPro" id="IPR000719">
    <property type="entry name" value="Prot_kinase_dom"/>
</dbReference>
<evidence type="ECO:0000256" key="5">
    <source>
        <dbReference type="PROSITE-ProRule" id="PRU10141"/>
    </source>
</evidence>
<dbReference type="InterPro" id="IPR017441">
    <property type="entry name" value="Protein_kinase_ATP_BS"/>
</dbReference>
<feature type="domain" description="Protein kinase" evidence="7">
    <location>
        <begin position="3"/>
        <end position="255"/>
    </location>
</feature>
<dbReference type="SUPFAM" id="SSF56112">
    <property type="entry name" value="Protein kinase-like (PK-like)"/>
    <property type="match status" value="1"/>
</dbReference>
<feature type="binding site" evidence="5">
    <location>
        <position position="31"/>
    </location>
    <ligand>
        <name>ATP</name>
        <dbReference type="ChEBI" id="CHEBI:30616"/>
    </ligand>
</feature>
<dbReference type="GO" id="GO:0005524">
    <property type="term" value="F:ATP binding"/>
    <property type="evidence" value="ECO:0007669"/>
    <property type="project" value="UniProtKB-UniRule"/>
</dbReference>
<dbReference type="GO" id="GO:0007165">
    <property type="term" value="P:signal transduction"/>
    <property type="evidence" value="ECO:0007669"/>
    <property type="project" value="TreeGrafter"/>
</dbReference>
<dbReference type="Proteomes" id="UP001157418">
    <property type="component" value="Unassembled WGS sequence"/>
</dbReference>
<evidence type="ECO:0000256" key="6">
    <source>
        <dbReference type="RuleBase" id="RU000304"/>
    </source>
</evidence>
<dbReference type="InterPro" id="IPR052751">
    <property type="entry name" value="Plant_MAPKKK"/>
</dbReference>
<evidence type="ECO:0000256" key="1">
    <source>
        <dbReference type="ARBA" id="ARBA00022679"/>
    </source>
</evidence>
<dbReference type="PROSITE" id="PS50011">
    <property type="entry name" value="PROTEIN_KINASE_DOM"/>
    <property type="match status" value="1"/>
</dbReference>
<dbReference type="Pfam" id="PF00069">
    <property type="entry name" value="Pkinase"/>
    <property type="match status" value="1"/>
</dbReference>
<keyword evidence="9" id="KW-1185">Reference proteome</keyword>